<sequence>TIDIGELAIFMPVIIPNASPYTLLHHIQKADQSNLKFYHNLFSKSH</sequence>
<name>A0A820RX54_9BILA</name>
<protein>
    <submittedName>
        <fullName evidence="1">Uncharacterized protein</fullName>
    </submittedName>
</protein>
<proteinExistence type="predicted"/>
<dbReference type="EMBL" id="CAJOAZ010031865">
    <property type="protein sequence ID" value="CAF4443208.1"/>
    <property type="molecule type" value="Genomic_DNA"/>
</dbReference>
<dbReference type="AlphaFoldDB" id="A0A820RX54"/>
<accession>A0A820RX54</accession>
<feature type="non-terminal residue" evidence="1">
    <location>
        <position position="1"/>
    </location>
</feature>
<comment type="caution">
    <text evidence="1">The sequence shown here is derived from an EMBL/GenBank/DDBJ whole genome shotgun (WGS) entry which is preliminary data.</text>
</comment>
<reference evidence="1" key="1">
    <citation type="submission" date="2021-02" db="EMBL/GenBank/DDBJ databases">
        <authorList>
            <person name="Nowell W R."/>
        </authorList>
    </citation>
    <scope>NUCLEOTIDE SEQUENCE</scope>
</reference>
<organism evidence="1 2">
    <name type="scientific">Adineta steineri</name>
    <dbReference type="NCBI Taxonomy" id="433720"/>
    <lineage>
        <taxon>Eukaryota</taxon>
        <taxon>Metazoa</taxon>
        <taxon>Spiralia</taxon>
        <taxon>Gnathifera</taxon>
        <taxon>Rotifera</taxon>
        <taxon>Eurotatoria</taxon>
        <taxon>Bdelloidea</taxon>
        <taxon>Adinetida</taxon>
        <taxon>Adinetidae</taxon>
        <taxon>Adineta</taxon>
    </lineage>
</organism>
<evidence type="ECO:0000313" key="1">
    <source>
        <dbReference type="EMBL" id="CAF4443208.1"/>
    </source>
</evidence>
<evidence type="ECO:0000313" key="2">
    <source>
        <dbReference type="Proteomes" id="UP000663844"/>
    </source>
</evidence>
<gene>
    <name evidence="1" type="ORF">OXD698_LOCUS53944</name>
</gene>
<dbReference type="Proteomes" id="UP000663844">
    <property type="component" value="Unassembled WGS sequence"/>
</dbReference>